<accession>A0A3S1AXE7</accession>
<evidence type="ECO:0000256" key="1">
    <source>
        <dbReference type="SAM" id="MobiDB-lite"/>
    </source>
</evidence>
<keyword evidence="5" id="KW-1185">Reference proteome</keyword>
<keyword evidence="2" id="KW-0472">Membrane</keyword>
<feature type="region of interest" description="Disordered" evidence="1">
    <location>
        <begin position="268"/>
        <end position="290"/>
    </location>
</feature>
<evidence type="ECO:0000259" key="3">
    <source>
        <dbReference type="PROSITE" id="PS50076"/>
    </source>
</evidence>
<dbReference type="InterPro" id="IPR052763">
    <property type="entry name" value="DnaJ_C4"/>
</dbReference>
<comment type="caution">
    <text evidence="4">The sequence shown here is derived from an EMBL/GenBank/DDBJ whole genome shotgun (WGS) entry which is preliminary data.</text>
</comment>
<organism evidence="4 5">
    <name type="scientific">Elysia chlorotica</name>
    <name type="common">Eastern emerald elysia</name>
    <name type="synonym">Sea slug</name>
    <dbReference type="NCBI Taxonomy" id="188477"/>
    <lineage>
        <taxon>Eukaryota</taxon>
        <taxon>Metazoa</taxon>
        <taxon>Spiralia</taxon>
        <taxon>Lophotrochozoa</taxon>
        <taxon>Mollusca</taxon>
        <taxon>Gastropoda</taxon>
        <taxon>Heterobranchia</taxon>
        <taxon>Euthyneura</taxon>
        <taxon>Panpulmonata</taxon>
        <taxon>Sacoglossa</taxon>
        <taxon>Placobranchoidea</taxon>
        <taxon>Plakobranchidae</taxon>
        <taxon>Elysia</taxon>
    </lineage>
</organism>
<dbReference type="PANTHER" id="PTHR44825:SF1">
    <property type="entry name" value="DNAJ HOMOLOG SUBFAMILY C MEMBER 4"/>
    <property type="match status" value="1"/>
</dbReference>
<feature type="transmembrane region" description="Helical" evidence="2">
    <location>
        <begin position="217"/>
        <end position="236"/>
    </location>
</feature>
<proteinExistence type="predicted"/>
<evidence type="ECO:0000313" key="4">
    <source>
        <dbReference type="EMBL" id="RUS70795.1"/>
    </source>
</evidence>
<dbReference type="SMART" id="SM00271">
    <property type="entry name" value="DnaJ"/>
    <property type="match status" value="1"/>
</dbReference>
<feature type="domain" description="J" evidence="3">
    <location>
        <begin position="91"/>
        <end position="156"/>
    </location>
</feature>
<dbReference type="InterPro" id="IPR001623">
    <property type="entry name" value="DnaJ_domain"/>
</dbReference>
<feature type="compositionally biased region" description="Polar residues" evidence="1">
    <location>
        <begin position="268"/>
        <end position="278"/>
    </location>
</feature>
<dbReference type="EMBL" id="RQTK01001332">
    <property type="protein sequence ID" value="RUS70795.1"/>
    <property type="molecule type" value="Genomic_DNA"/>
</dbReference>
<protein>
    <recommendedName>
        <fullName evidence="3">J domain-containing protein</fullName>
    </recommendedName>
</protein>
<dbReference type="AlphaFoldDB" id="A0A3S1AXE7"/>
<dbReference type="Proteomes" id="UP000271974">
    <property type="component" value="Unassembled WGS sequence"/>
</dbReference>
<reference evidence="4 5" key="1">
    <citation type="submission" date="2019-01" db="EMBL/GenBank/DDBJ databases">
        <title>A draft genome assembly of the solar-powered sea slug Elysia chlorotica.</title>
        <authorList>
            <person name="Cai H."/>
            <person name="Li Q."/>
            <person name="Fang X."/>
            <person name="Li J."/>
            <person name="Curtis N.E."/>
            <person name="Altenburger A."/>
            <person name="Shibata T."/>
            <person name="Feng M."/>
            <person name="Maeda T."/>
            <person name="Schwartz J.A."/>
            <person name="Shigenobu S."/>
            <person name="Lundholm N."/>
            <person name="Nishiyama T."/>
            <person name="Yang H."/>
            <person name="Hasebe M."/>
            <person name="Li S."/>
            <person name="Pierce S.K."/>
            <person name="Wang J."/>
        </authorList>
    </citation>
    <scope>NUCLEOTIDE SEQUENCE [LARGE SCALE GENOMIC DNA]</scope>
    <source>
        <strain evidence="4">EC2010</strain>
        <tissue evidence="4">Whole organism of an adult</tissue>
    </source>
</reference>
<name>A0A3S1AXE7_ELYCH</name>
<feature type="compositionally biased region" description="Basic and acidic residues" evidence="1">
    <location>
        <begin position="279"/>
        <end position="290"/>
    </location>
</feature>
<gene>
    <name evidence="4" type="ORF">EGW08_021443</name>
</gene>
<dbReference type="STRING" id="188477.A0A3S1AXE7"/>
<dbReference type="SUPFAM" id="SSF46565">
    <property type="entry name" value="Chaperone J-domain"/>
    <property type="match status" value="1"/>
</dbReference>
<dbReference type="PANTHER" id="PTHR44825">
    <property type="match status" value="1"/>
</dbReference>
<dbReference type="InterPro" id="IPR036869">
    <property type="entry name" value="J_dom_sf"/>
</dbReference>
<dbReference type="CDD" id="cd06257">
    <property type="entry name" value="DnaJ"/>
    <property type="match status" value="1"/>
</dbReference>
<dbReference type="PROSITE" id="PS50076">
    <property type="entry name" value="DNAJ_2"/>
    <property type="match status" value="1"/>
</dbReference>
<keyword evidence="2" id="KW-0812">Transmembrane</keyword>
<dbReference type="PRINTS" id="PR00625">
    <property type="entry name" value="JDOMAIN"/>
</dbReference>
<sequence>MLQLCRVHSHSKATSLIQHVKHLRWRGKERIALNQNFMCKVRRASWKCLPVQPCAKANTHLNHLKSLKAKQSLFLLCRGMSSDSSSSSSKNHYEVLGLEKNASSKDIRAAFLRRSKECHPDLNRSGTVNHQQFVQVNEAYSVLSRPQARRRYDTSLDLSQALRETDPPQYSDFYRHPRETSAEDWLKQSGLKEEYFTSRVHQQNAGSRARKVSNSHIVASCLLFMLTGIVFHIVAVKRSSEKHIQSLNDRDLRTHELWMKAKKDAQKFTPQELSQQLLDRQEREKAKRAE</sequence>
<evidence type="ECO:0000256" key="2">
    <source>
        <dbReference type="SAM" id="Phobius"/>
    </source>
</evidence>
<dbReference type="Pfam" id="PF00226">
    <property type="entry name" value="DnaJ"/>
    <property type="match status" value="1"/>
</dbReference>
<dbReference type="Gene3D" id="1.10.287.110">
    <property type="entry name" value="DnaJ domain"/>
    <property type="match status" value="1"/>
</dbReference>
<evidence type="ECO:0000313" key="5">
    <source>
        <dbReference type="Proteomes" id="UP000271974"/>
    </source>
</evidence>
<keyword evidence="2" id="KW-1133">Transmembrane helix</keyword>
<dbReference type="OrthoDB" id="552049at2759"/>